<reference evidence="1" key="1">
    <citation type="submission" date="2021-01" db="EMBL/GenBank/DDBJ databases">
        <title>Whole genome shotgun sequence of Planotetraspora thailandica NBRC 104271.</title>
        <authorList>
            <person name="Komaki H."/>
            <person name="Tamura T."/>
        </authorList>
    </citation>
    <scope>NUCLEOTIDE SEQUENCE</scope>
    <source>
        <strain evidence="1">NBRC 104271</strain>
    </source>
</reference>
<dbReference type="Proteomes" id="UP000605992">
    <property type="component" value="Unassembled WGS sequence"/>
</dbReference>
<organism evidence="1 2">
    <name type="scientific">Planotetraspora thailandica</name>
    <dbReference type="NCBI Taxonomy" id="487172"/>
    <lineage>
        <taxon>Bacteria</taxon>
        <taxon>Bacillati</taxon>
        <taxon>Actinomycetota</taxon>
        <taxon>Actinomycetes</taxon>
        <taxon>Streptosporangiales</taxon>
        <taxon>Streptosporangiaceae</taxon>
        <taxon>Planotetraspora</taxon>
    </lineage>
</organism>
<dbReference type="AlphaFoldDB" id="A0A8J3XVK0"/>
<sequence length="57" mass="6254">MLALLRQRMQQAQPATTQADAPPGYGVTPDVIEARLRAADAEWFFAARVMQLGQPQA</sequence>
<dbReference type="EMBL" id="BOOR01000012">
    <property type="protein sequence ID" value="GII54065.1"/>
    <property type="molecule type" value="Genomic_DNA"/>
</dbReference>
<comment type="caution">
    <text evidence="1">The sequence shown here is derived from an EMBL/GenBank/DDBJ whole genome shotgun (WGS) entry which is preliminary data.</text>
</comment>
<keyword evidence="2" id="KW-1185">Reference proteome</keyword>
<protein>
    <submittedName>
        <fullName evidence="1">Uncharacterized protein</fullName>
    </submittedName>
</protein>
<proteinExistence type="predicted"/>
<gene>
    <name evidence="1" type="ORF">Pth03_24540</name>
</gene>
<evidence type="ECO:0000313" key="1">
    <source>
        <dbReference type="EMBL" id="GII54065.1"/>
    </source>
</evidence>
<name>A0A8J3XVK0_9ACTN</name>
<accession>A0A8J3XVK0</accession>
<evidence type="ECO:0000313" key="2">
    <source>
        <dbReference type="Proteomes" id="UP000605992"/>
    </source>
</evidence>